<dbReference type="AlphaFoldDB" id="D8MJM9"/>
<keyword evidence="2" id="KW-1185">Reference proteome</keyword>
<sequence length="166" mass="19123">MRKAEMYVQACGSRCHEIKRSTAIPSCKYQEFRQHSPCDEQTSSKQAVNVHNCILPFRFAGLPIKRKLIRMMLLLEREQLQSEKHSTAGTSFSLVKDYIYSLMNTAVSRGELRYRPPEEMVGCYLSLTEELSAACTTSRSRYVCLRREVRRRIEIFLEKYAAGGGL</sequence>
<protein>
    <submittedName>
        <fullName evidence="1">Uncharacterized protein</fullName>
    </submittedName>
</protein>
<accession>D8MJM9</accession>
<dbReference type="EMBL" id="FP236830">
    <property type="protein sequence ID" value="CAX53477.1"/>
    <property type="molecule type" value="Genomic_DNA"/>
</dbReference>
<name>D8MJM9_ERWBE</name>
<organism evidence="2">
    <name type="scientific">Erwinia billingiae (strain Eb661)</name>
    <dbReference type="NCBI Taxonomy" id="634500"/>
    <lineage>
        <taxon>Bacteria</taxon>
        <taxon>Pseudomonadati</taxon>
        <taxon>Pseudomonadota</taxon>
        <taxon>Gammaproteobacteria</taxon>
        <taxon>Enterobacterales</taxon>
        <taxon>Erwiniaceae</taxon>
        <taxon>Erwinia</taxon>
    </lineage>
</organism>
<dbReference type="Proteomes" id="UP000008793">
    <property type="component" value="Plasmid pEB170"/>
</dbReference>
<dbReference type="KEGG" id="ebi:EbC_pEb17200240"/>
<reference evidence="1 2" key="1">
    <citation type="journal article" date="2010" name="BMC Genomics">
        <title>Genome comparison of the epiphytic bacteria Erwinia billingiae and E. tasmaniensis with the pear pathogen E. pyrifoliae.</title>
        <authorList>
            <person name="Kube M."/>
            <person name="Migdoll A.M."/>
            <person name="Gehring I."/>
            <person name="Heitmann K."/>
            <person name="Mayer Y."/>
            <person name="Kuhl H."/>
            <person name="Knaust F."/>
            <person name="Geider K."/>
            <person name="Reinhardt R."/>
        </authorList>
    </citation>
    <scope>NUCLEOTIDE SEQUENCE [LARGE SCALE GENOMIC DNA]</scope>
    <source>
        <strain evidence="1 2">Eb661</strain>
        <plasmid evidence="1">pEB170</plasmid>
    </source>
</reference>
<proteinExistence type="predicted"/>
<evidence type="ECO:0000313" key="1">
    <source>
        <dbReference type="EMBL" id="CAX53477.1"/>
    </source>
</evidence>
<evidence type="ECO:0000313" key="2">
    <source>
        <dbReference type="Proteomes" id="UP000008793"/>
    </source>
</evidence>
<dbReference type="HOGENOM" id="CLU_1600184_0_0_6"/>
<geneLocation type="plasmid" evidence="1 2">
    <name>pEB170</name>
</geneLocation>
<keyword evidence="1" id="KW-0614">Plasmid</keyword>
<gene>
    <name evidence="1" type="ordered locus">EbC_pEb17200240</name>
</gene>